<dbReference type="EMBL" id="JARGDL010000004">
    <property type="protein sequence ID" value="MDF1611552.1"/>
    <property type="molecule type" value="Genomic_DNA"/>
</dbReference>
<keyword evidence="1" id="KW-0472">Membrane</keyword>
<evidence type="ECO:0000313" key="2">
    <source>
        <dbReference type="EMBL" id="MDF1611552.1"/>
    </source>
</evidence>
<protein>
    <submittedName>
        <fullName evidence="2">Uncharacterized protein</fullName>
    </submittedName>
</protein>
<dbReference type="RefSeq" id="WP_321535318.1">
    <property type="nucleotide sequence ID" value="NZ_JARGDL010000004.1"/>
</dbReference>
<dbReference type="Proteomes" id="UP001221302">
    <property type="component" value="Unassembled WGS sequence"/>
</dbReference>
<evidence type="ECO:0000313" key="3">
    <source>
        <dbReference type="Proteomes" id="UP001221302"/>
    </source>
</evidence>
<reference evidence="2" key="1">
    <citation type="submission" date="2023-03" db="EMBL/GenBank/DDBJ databases">
        <title>Stygiobacter electus gen. nov., sp. nov., facultatively anaerobic thermotolerant bacterium of the class Ignavibacteria from a well of Yessentuki mineral water deposit.</title>
        <authorList>
            <person name="Podosokorskaya O.A."/>
            <person name="Elcheninov A.G."/>
            <person name="Petrova N.F."/>
            <person name="Zavarzina D.G."/>
            <person name="Kublanov I.V."/>
            <person name="Merkel A.Y."/>
        </authorList>
    </citation>
    <scope>NUCLEOTIDE SEQUENCE</scope>
    <source>
        <strain evidence="2">09-Me</strain>
    </source>
</reference>
<proteinExistence type="predicted"/>
<keyword evidence="3" id="KW-1185">Reference proteome</keyword>
<evidence type="ECO:0000256" key="1">
    <source>
        <dbReference type="SAM" id="Phobius"/>
    </source>
</evidence>
<feature type="transmembrane region" description="Helical" evidence="1">
    <location>
        <begin position="18"/>
        <end position="35"/>
    </location>
</feature>
<name>A0AAE3TDM5_9BACT</name>
<feature type="transmembrane region" description="Helical" evidence="1">
    <location>
        <begin position="41"/>
        <end position="61"/>
    </location>
</feature>
<keyword evidence="1" id="KW-0812">Transmembrane</keyword>
<dbReference type="AlphaFoldDB" id="A0AAE3TDM5"/>
<accession>A0AAE3TDM5</accession>
<keyword evidence="1" id="KW-1133">Transmembrane helix</keyword>
<organism evidence="2 3">
    <name type="scientific">Stygiobacter electus</name>
    <dbReference type="NCBI Taxonomy" id="3032292"/>
    <lineage>
        <taxon>Bacteria</taxon>
        <taxon>Pseudomonadati</taxon>
        <taxon>Ignavibacteriota</taxon>
        <taxon>Ignavibacteria</taxon>
        <taxon>Ignavibacteriales</taxon>
        <taxon>Melioribacteraceae</taxon>
        <taxon>Stygiobacter</taxon>
    </lineage>
</organism>
<gene>
    <name evidence="2" type="ORF">P0M35_05285</name>
</gene>
<sequence length="148" mass="17391">MSKILILSFANISRTQKIFFLLMGIMFIIQGVFNLDYKRFYILALVQLTLGFINVLYVFVLSSKIDYQTFIELKDDEIAFKKNYFSKVVNLKASELVSIKISKFNILIKTQNQEYRISLGDLTYLQRINDLPVFLQALEDFKIKHKIN</sequence>
<comment type="caution">
    <text evidence="2">The sequence shown here is derived from an EMBL/GenBank/DDBJ whole genome shotgun (WGS) entry which is preliminary data.</text>
</comment>